<dbReference type="Proteomes" id="UP000033115">
    <property type="component" value="Chromosome"/>
</dbReference>
<dbReference type="GO" id="GO:0005524">
    <property type="term" value="F:ATP binding"/>
    <property type="evidence" value="ECO:0007669"/>
    <property type="project" value="UniProtKB-UniRule"/>
</dbReference>
<evidence type="ECO:0000259" key="7">
    <source>
        <dbReference type="PROSITE" id="PS51198"/>
    </source>
</evidence>
<dbReference type="Gene3D" id="3.40.50.300">
    <property type="entry name" value="P-loop containing nucleotide triphosphate hydrolases"/>
    <property type="match status" value="3"/>
</dbReference>
<evidence type="ECO:0000256" key="4">
    <source>
        <dbReference type="ARBA" id="ARBA00022840"/>
    </source>
</evidence>
<dbReference type="GO" id="GO:0003677">
    <property type="term" value="F:DNA binding"/>
    <property type="evidence" value="ECO:0007669"/>
    <property type="project" value="InterPro"/>
</dbReference>
<feature type="coiled-coil region" evidence="6">
    <location>
        <begin position="390"/>
        <end position="421"/>
    </location>
</feature>
<dbReference type="RefSeq" id="WP_029954365.1">
    <property type="nucleotide sequence ID" value="NZ_CP009933.1"/>
</dbReference>
<dbReference type="GO" id="GO:0000725">
    <property type="term" value="P:recombinational repair"/>
    <property type="evidence" value="ECO:0007669"/>
    <property type="project" value="TreeGrafter"/>
</dbReference>
<dbReference type="AlphaFoldDB" id="A0A0E3M893"/>
<gene>
    <name evidence="8" type="ORF">CSCA_4472</name>
</gene>
<reference evidence="8 9" key="1">
    <citation type="journal article" date="2015" name="J. Biotechnol.">
        <title>Complete genome sequence of a malodorant-producing acetogen, Clostridium scatologenes ATCC 25775(T).</title>
        <authorList>
            <person name="Zhu Z."/>
            <person name="Guo T."/>
            <person name="Zheng H."/>
            <person name="Song T."/>
            <person name="Ouyang P."/>
            <person name="Xie J."/>
        </authorList>
    </citation>
    <scope>NUCLEOTIDE SEQUENCE [LARGE SCALE GENOMIC DNA]</scope>
    <source>
        <strain evidence="8 9">ATCC 25775</strain>
    </source>
</reference>
<name>A0A0E3M893_CLOSL</name>
<feature type="coiled-coil region" evidence="6">
    <location>
        <begin position="3"/>
        <end position="40"/>
    </location>
</feature>
<feature type="binding site" evidence="5">
    <location>
        <begin position="230"/>
        <end position="237"/>
    </location>
    <ligand>
        <name>ATP</name>
        <dbReference type="ChEBI" id="CHEBI:30616"/>
    </ligand>
</feature>
<dbReference type="Pfam" id="PF00580">
    <property type="entry name" value="UvrD-helicase"/>
    <property type="match status" value="1"/>
</dbReference>
<keyword evidence="9" id="KW-1185">Reference proteome</keyword>
<dbReference type="Pfam" id="PF13538">
    <property type="entry name" value="UvrD_C_2"/>
    <property type="match status" value="1"/>
</dbReference>
<evidence type="ECO:0000256" key="3">
    <source>
        <dbReference type="ARBA" id="ARBA00022806"/>
    </source>
</evidence>
<dbReference type="InterPro" id="IPR014016">
    <property type="entry name" value="UvrD-like_ATP-bd"/>
</dbReference>
<proteinExistence type="predicted"/>
<keyword evidence="6" id="KW-0175">Coiled coil</keyword>
<dbReference type="PANTHER" id="PTHR11070">
    <property type="entry name" value="UVRD / RECB / PCRA DNA HELICASE FAMILY MEMBER"/>
    <property type="match status" value="1"/>
</dbReference>
<dbReference type="EMBL" id="CP009933">
    <property type="protein sequence ID" value="AKA71597.1"/>
    <property type="molecule type" value="Genomic_DNA"/>
</dbReference>
<evidence type="ECO:0000313" key="9">
    <source>
        <dbReference type="Proteomes" id="UP000033115"/>
    </source>
</evidence>
<dbReference type="KEGG" id="csq:CSCA_4472"/>
<dbReference type="PANTHER" id="PTHR11070:SF17">
    <property type="entry name" value="DNA HELICASE IV"/>
    <property type="match status" value="1"/>
</dbReference>
<keyword evidence="4 5" id="KW-0067">ATP-binding</keyword>
<keyword evidence="1 5" id="KW-0547">Nucleotide-binding</keyword>
<organism evidence="8 9">
    <name type="scientific">Clostridium scatologenes</name>
    <dbReference type="NCBI Taxonomy" id="1548"/>
    <lineage>
        <taxon>Bacteria</taxon>
        <taxon>Bacillati</taxon>
        <taxon>Bacillota</taxon>
        <taxon>Clostridia</taxon>
        <taxon>Eubacteriales</taxon>
        <taxon>Clostridiaceae</taxon>
        <taxon>Clostridium</taxon>
    </lineage>
</organism>
<dbReference type="SUPFAM" id="SSF52540">
    <property type="entry name" value="P-loop containing nucleoside triphosphate hydrolases"/>
    <property type="match status" value="1"/>
</dbReference>
<evidence type="ECO:0000256" key="6">
    <source>
        <dbReference type="SAM" id="Coils"/>
    </source>
</evidence>
<dbReference type="GO" id="GO:0016787">
    <property type="term" value="F:hydrolase activity"/>
    <property type="evidence" value="ECO:0007669"/>
    <property type="project" value="UniProtKB-UniRule"/>
</dbReference>
<evidence type="ECO:0000313" key="8">
    <source>
        <dbReference type="EMBL" id="AKA71597.1"/>
    </source>
</evidence>
<evidence type="ECO:0000256" key="5">
    <source>
        <dbReference type="PROSITE-ProRule" id="PRU00560"/>
    </source>
</evidence>
<dbReference type="InterPro" id="IPR027785">
    <property type="entry name" value="UvrD-like_helicase_C"/>
</dbReference>
<feature type="domain" description="UvrD-like helicase ATP-binding" evidence="7">
    <location>
        <begin position="209"/>
        <end position="565"/>
    </location>
</feature>
<protein>
    <submittedName>
        <fullName evidence="8">ATP-dependent DNA helicase</fullName>
    </submittedName>
</protein>
<dbReference type="GO" id="GO:0043138">
    <property type="term" value="F:3'-5' DNA helicase activity"/>
    <property type="evidence" value="ECO:0007669"/>
    <property type="project" value="TreeGrafter"/>
</dbReference>
<dbReference type="STRING" id="1548.CSCA_4472"/>
<dbReference type="InterPro" id="IPR013986">
    <property type="entry name" value="DExx_box_DNA_helicase_dom_sf"/>
</dbReference>
<keyword evidence="3 5" id="KW-0347">Helicase</keyword>
<sequence length="710" mass="83659">MENNELEKELKREIELNLEKEKLEETLEEIKNQTLNFIQKRKDISDYIVRFRKKKLEEYKDDEDEIVKYFDHEIFVKEEAFKFIDRKLRELNILSSSPYFGKIIFEDEYGTETVYIGRFGMDKDEDYEPIIVDWRSPVSALFYAGTLGEATYKAPMGEIKTNILSKRQFIIKKAKLIGLFDSNIDVKDEVLQMVLSKNAGEKLKDIVMTIQKEQDEIIRQSRKGAVIVDGVAGSGKTTIALHRVAYLLYNYRSALEDKVLILGPNSIFMDYISTVLPSLGEVGVKQFTFKEFAMELLDLNYIMDFKEYMERILQEDKSFIEDVKYKGSVKYIEELDNLIKKLDYQYFKIKEVKFYDKAIATKEEIEEMFSVYFKDMPLFRRNKKIKRILISKIKDERNDLVRKVEKEYKESIEKLSKDELEIQQNNLNFIRKSKIRDIIRHVIEIKNEMKWINASDVIEIYKEFNNDEQFIYDDLAAILYLKIRLEGLKYKKEVKHIVIDEAQDYSMLQFEVLKHLTGCKSFTIVGDSNQRIVPFEGEIAMLQLSKVFSDFDIYNFNLNKSYRSTREIMSFANKYLKSNKTIPLVRNGEKVLEKQVNNLDDLVDKVVENVVKLKEKEYESIAVVCKDSDTVETLGRLIKEKIYISILNEENMIYSGGEVILPSYFAKGLEFDAVILIDDEKFNNKEDKLKYVMATRALHELYVYRTSSIK</sequence>
<dbReference type="PROSITE" id="PS51198">
    <property type="entry name" value="UVRD_HELICASE_ATP_BIND"/>
    <property type="match status" value="1"/>
</dbReference>
<dbReference type="Gene3D" id="1.10.10.160">
    <property type="match status" value="1"/>
</dbReference>
<dbReference type="InterPro" id="IPR000212">
    <property type="entry name" value="DNA_helicase_UvrD/REP"/>
</dbReference>
<dbReference type="HOGENOM" id="CLU_010312_4_0_9"/>
<accession>A0A0E3M893</accession>
<keyword evidence="2 5" id="KW-0378">Hydrolase</keyword>
<evidence type="ECO:0000256" key="2">
    <source>
        <dbReference type="ARBA" id="ARBA00022801"/>
    </source>
</evidence>
<dbReference type="GO" id="GO:0005829">
    <property type="term" value="C:cytosol"/>
    <property type="evidence" value="ECO:0007669"/>
    <property type="project" value="TreeGrafter"/>
</dbReference>
<dbReference type="InterPro" id="IPR027417">
    <property type="entry name" value="P-loop_NTPase"/>
</dbReference>
<evidence type="ECO:0000256" key="1">
    <source>
        <dbReference type="ARBA" id="ARBA00022741"/>
    </source>
</evidence>